<evidence type="ECO:0000256" key="1">
    <source>
        <dbReference type="ARBA" id="ARBA00004204"/>
    </source>
</evidence>
<sequence length="955" mass="103064">MREEVGYGEQNPDPEQTCVIVTPVTPAAGDCVLIVTPAAGDCVLIVTPAAGDGVLIVTPAAGDGVLITHHTESCSGSPRAGGLGLLLTPAQEMPQQKKGQTSKGGWRPPPQSFWRPTALSEIPDSCTSCFLPQTLCFPSGNTEDFLRPSLSGSGWGSLEPLMPGPQAPGQRRLGGRGGSEFLESRPFPGAAELGSPQHITKYSRKEAVDHTLTTAPSTLAGRHAKCSVLNLVTQRSKIPWNVLKFQTALTEGRPAPAWGLAAPPGAGPSWGLIGRWRDQPRSTSPRLPAAAPRSHLGTCVGRAGGARPGPPGVCCIQASTQPVPAHPDPCRPTRAAAHLSKMSKVAKYRRQVSEDPDIDSLLSTLSPEEMEELEKELDVVDPDGSVPVGLRQRNQTEKPSTGAYNREAMLSFCEKETKKLIQREASVDEGKQVETKTDAKKGEDKSRDAGKKPLGPRRDSDLGKEPKKGSMKKSISRDKDEADGRSAERPKEEKLVRGLEKGRVRAVVDKKEAGKEGPAAPWKDEEKQRNVSRDKGKKGEQPEAASKTAAPEKAKGLRTGEDTRAEAQESKGGRRDRAARPEDEKARKEEPHEAKAPREDSKTPVPEKPTPGAPAKPADGPAKAEEEATPSIFDEPLERVKSNDPEVTEVNVNNSDCITTEILVRFAEALEFNTAVKVFALANTRADDHVAFAIAIMLKANKTITSLNLDSNHITSKGILAIFRALLQNSSLTELRFHNQRHICGGKTEMEMAKLLKENTTLLKLGYHFELAGPRMTVTNLLSRNMDRQRQKRLQEQRQAQEAQAQEAQAGKALLEVPQARPPARGSPRPSLQPPPKAAPKNSPGKGGAPAVPPPPPPPLAPPLIMENLRNSLSPATQRKMGDKALPAQEKNSRDQLLAAIRSSNLKQLKKESPVDTLPSLPRGPLSTQLLQRELHSFLRCSLIAPKEQALTSPQ</sequence>
<dbReference type="GO" id="GO:0006936">
    <property type="term" value="P:muscle contraction"/>
    <property type="evidence" value="ECO:0007669"/>
    <property type="project" value="TreeGrafter"/>
</dbReference>
<feature type="compositionally biased region" description="Low complexity" evidence="9">
    <location>
        <begin position="797"/>
        <end position="830"/>
    </location>
</feature>
<feature type="compositionally biased region" description="Pro residues" evidence="9">
    <location>
        <begin position="851"/>
        <end position="862"/>
    </location>
</feature>
<dbReference type="Gene3D" id="3.80.10.10">
    <property type="entry name" value="Ribonuclease Inhibitor"/>
    <property type="match status" value="1"/>
</dbReference>
<keyword evidence="6" id="KW-0206">Cytoskeleton</keyword>
<dbReference type="InterPro" id="IPR003124">
    <property type="entry name" value="WH2_dom"/>
</dbReference>
<protein>
    <recommendedName>
        <fullName evidence="8">Leiomodin-1</fullName>
    </recommendedName>
</protein>
<feature type="domain" description="WH2" evidence="10">
    <location>
        <begin position="893"/>
        <end position="912"/>
    </location>
</feature>
<evidence type="ECO:0000256" key="7">
    <source>
        <dbReference type="ARBA" id="ARBA00055149"/>
    </source>
</evidence>
<dbReference type="GO" id="GO:0005523">
    <property type="term" value="F:tropomyosin binding"/>
    <property type="evidence" value="ECO:0007669"/>
    <property type="project" value="InterPro"/>
</dbReference>
<keyword evidence="12" id="KW-1185">Reference proteome</keyword>
<feature type="region of interest" description="Disordered" evidence="9">
    <location>
        <begin position="424"/>
        <end position="646"/>
    </location>
</feature>
<feature type="compositionally biased region" description="Basic and acidic residues" evidence="9">
    <location>
        <begin position="424"/>
        <end position="468"/>
    </location>
</feature>
<feature type="compositionally biased region" description="Acidic residues" evidence="9">
    <location>
        <begin position="369"/>
        <end position="381"/>
    </location>
</feature>
<evidence type="ECO:0000256" key="2">
    <source>
        <dbReference type="ARBA" id="ARBA00004245"/>
    </source>
</evidence>
<dbReference type="EMBL" id="VBQZ03000044">
    <property type="protein sequence ID" value="MXQ88071.1"/>
    <property type="molecule type" value="Genomic_DNA"/>
</dbReference>
<dbReference type="InterPro" id="IPR004934">
    <property type="entry name" value="TMOD"/>
</dbReference>
<comment type="subcellular location">
    <subcellularLocation>
        <location evidence="2">Cytoplasm</location>
        <location evidence="2">Cytoskeleton</location>
    </subcellularLocation>
    <subcellularLocation>
        <location evidence="1">Cytoplasm</location>
        <location evidence="1">Myofibril</location>
        <location evidence="1">Sarcomere</location>
    </subcellularLocation>
</comment>
<dbReference type="PANTHER" id="PTHR10901">
    <property type="entry name" value="TROPOMODULIN"/>
    <property type="match status" value="1"/>
</dbReference>
<evidence type="ECO:0000256" key="8">
    <source>
        <dbReference type="ARBA" id="ARBA00070932"/>
    </source>
</evidence>
<dbReference type="GO" id="GO:0003779">
    <property type="term" value="F:actin binding"/>
    <property type="evidence" value="ECO:0007669"/>
    <property type="project" value="InterPro"/>
</dbReference>
<keyword evidence="4" id="KW-0597">Phosphoprotein</keyword>
<feature type="compositionally biased region" description="Basic and acidic residues" evidence="9">
    <location>
        <begin position="550"/>
        <end position="602"/>
    </location>
</feature>
<evidence type="ECO:0000256" key="3">
    <source>
        <dbReference type="ARBA" id="ARBA00022490"/>
    </source>
</evidence>
<keyword evidence="3" id="KW-0963">Cytoplasm</keyword>
<feature type="region of interest" description="Disordered" evidence="9">
    <location>
        <begin position="369"/>
        <end position="405"/>
    </location>
</feature>
<evidence type="ECO:0000256" key="9">
    <source>
        <dbReference type="SAM" id="MobiDB-lite"/>
    </source>
</evidence>
<comment type="function">
    <text evidence="7">Required for proper contractility of visceral smooth muscle cells. Mediates nucleation of actin filaments.</text>
</comment>
<evidence type="ECO:0000256" key="6">
    <source>
        <dbReference type="ARBA" id="ARBA00023212"/>
    </source>
</evidence>
<evidence type="ECO:0000256" key="5">
    <source>
        <dbReference type="ARBA" id="ARBA00022737"/>
    </source>
</evidence>
<dbReference type="AlphaFoldDB" id="A0A6B0RGG9"/>
<dbReference type="GO" id="GO:0051694">
    <property type="term" value="P:pointed-end actin filament capping"/>
    <property type="evidence" value="ECO:0007669"/>
    <property type="project" value="InterPro"/>
</dbReference>
<dbReference type="GO" id="GO:0030239">
    <property type="term" value="P:myofibril assembly"/>
    <property type="evidence" value="ECO:0007669"/>
    <property type="project" value="TreeGrafter"/>
</dbReference>
<dbReference type="GO" id="GO:0007015">
    <property type="term" value="P:actin filament organization"/>
    <property type="evidence" value="ECO:0007669"/>
    <property type="project" value="TreeGrafter"/>
</dbReference>
<dbReference type="GO" id="GO:0005865">
    <property type="term" value="C:striated muscle thin filament"/>
    <property type="evidence" value="ECO:0007669"/>
    <property type="project" value="TreeGrafter"/>
</dbReference>
<feature type="compositionally biased region" description="Basic and acidic residues" evidence="9">
    <location>
        <begin position="475"/>
        <end position="515"/>
    </location>
</feature>
<gene>
    <name evidence="11" type="ORF">E5288_WYG017183</name>
</gene>
<keyword evidence="5" id="KW-0677">Repeat</keyword>
<evidence type="ECO:0000313" key="12">
    <source>
        <dbReference type="Proteomes" id="UP000322234"/>
    </source>
</evidence>
<dbReference type="PROSITE" id="PS51082">
    <property type="entry name" value="WH2"/>
    <property type="match status" value="1"/>
</dbReference>
<reference evidence="11" key="1">
    <citation type="submission" date="2019-10" db="EMBL/GenBank/DDBJ databases">
        <title>The sequence and de novo assembly of the wild yak genome.</title>
        <authorList>
            <person name="Liu Y."/>
        </authorList>
    </citation>
    <scope>NUCLEOTIDE SEQUENCE [LARGE SCALE GENOMIC DNA]</scope>
    <source>
        <strain evidence="11">WY2019</strain>
    </source>
</reference>
<dbReference type="Proteomes" id="UP000322234">
    <property type="component" value="Unassembled WGS sequence"/>
</dbReference>
<dbReference type="FunFam" id="3.80.10.10:FF:000083">
    <property type="entry name" value="Leiomodin 1"/>
    <property type="match status" value="1"/>
</dbReference>
<comment type="caution">
    <text evidence="11">The sequence shown here is derived from an EMBL/GenBank/DDBJ whole genome shotgun (WGS) entry which is preliminary data.</text>
</comment>
<feature type="region of interest" description="Disordered" evidence="9">
    <location>
        <begin position="788"/>
        <end position="865"/>
    </location>
</feature>
<dbReference type="InterPro" id="IPR032675">
    <property type="entry name" value="LRR_dom_sf"/>
</dbReference>
<dbReference type="PANTHER" id="PTHR10901:SF5">
    <property type="entry name" value="LEIOMODIN-1"/>
    <property type="match status" value="1"/>
</dbReference>
<evidence type="ECO:0000259" key="10">
    <source>
        <dbReference type="PROSITE" id="PS51082"/>
    </source>
</evidence>
<accession>A0A6B0RGG9</accession>
<dbReference type="Pfam" id="PF03250">
    <property type="entry name" value="Tropomodulin"/>
    <property type="match status" value="1"/>
</dbReference>
<organism evidence="11 12">
    <name type="scientific">Bos mutus</name>
    <name type="common">wild yak</name>
    <dbReference type="NCBI Taxonomy" id="72004"/>
    <lineage>
        <taxon>Eukaryota</taxon>
        <taxon>Metazoa</taxon>
        <taxon>Chordata</taxon>
        <taxon>Craniata</taxon>
        <taxon>Vertebrata</taxon>
        <taxon>Euteleostomi</taxon>
        <taxon>Mammalia</taxon>
        <taxon>Eutheria</taxon>
        <taxon>Laurasiatheria</taxon>
        <taxon>Artiodactyla</taxon>
        <taxon>Ruminantia</taxon>
        <taxon>Pecora</taxon>
        <taxon>Bovidae</taxon>
        <taxon>Bovinae</taxon>
        <taxon>Bos</taxon>
    </lineage>
</organism>
<dbReference type="SUPFAM" id="SSF52047">
    <property type="entry name" value="RNI-like"/>
    <property type="match status" value="1"/>
</dbReference>
<evidence type="ECO:0000313" key="11">
    <source>
        <dbReference type="EMBL" id="MXQ88071.1"/>
    </source>
</evidence>
<evidence type="ECO:0000256" key="4">
    <source>
        <dbReference type="ARBA" id="ARBA00022553"/>
    </source>
</evidence>
<proteinExistence type="predicted"/>
<feature type="compositionally biased region" description="Basic and acidic residues" evidence="9">
    <location>
        <begin position="522"/>
        <end position="541"/>
    </location>
</feature>
<name>A0A6B0RGG9_9CETA</name>